<dbReference type="EMBL" id="JADGJW010000003">
    <property type="protein sequence ID" value="KAJ3228290.1"/>
    <property type="molecule type" value="Genomic_DNA"/>
</dbReference>
<evidence type="ECO:0000256" key="1">
    <source>
        <dbReference type="SAM" id="SignalP"/>
    </source>
</evidence>
<evidence type="ECO:0000313" key="3">
    <source>
        <dbReference type="Proteomes" id="UP001211065"/>
    </source>
</evidence>
<protein>
    <submittedName>
        <fullName evidence="2">Uncharacterized protein</fullName>
    </submittedName>
</protein>
<feature type="chain" id="PRO_5042070674" evidence="1">
    <location>
        <begin position="17"/>
        <end position="1007"/>
    </location>
</feature>
<dbReference type="Proteomes" id="UP001211065">
    <property type="component" value="Unassembled WGS sequence"/>
</dbReference>
<evidence type="ECO:0000313" key="2">
    <source>
        <dbReference type="EMBL" id="KAJ3228290.1"/>
    </source>
</evidence>
<organism evidence="2 3">
    <name type="scientific">Clydaea vesicula</name>
    <dbReference type="NCBI Taxonomy" id="447962"/>
    <lineage>
        <taxon>Eukaryota</taxon>
        <taxon>Fungi</taxon>
        <taxon>Fungi incertae sedis</taxon>
        <taxon>Chytridiomycota</taxon>
        <taxon>Chytridiomycota incertae sedis</taxon>
        <taxon>Chytridiomycetes</taxon>
        <taxon>Lobulomycetales</taxon>
        <taxon>Lobulomycetaceae</taxon>
        <taxon>Clydaea</taxon>
    </lineage>
</organism>
<proteinExistence type="predicted"/>
<feature type="signal peptide" evidence="1">
    <location>
        <begin position="1"/>
        <end position="16"/>
    </location>
</feature>
<dbReference type="InterPro" id="IPR046733">
    <property type="entry name" value="DUF6625"/>
</dbReference>
<name>A0AAD5UBH0_9FUNG</name>
<keyword evidence="3" id="KW-1185">Reference proteome</keyword>
<comment type="caution">
    <text evidence="2">The sequence shown here is derived from an EMBL/GenBank/DDBJ whole genome shotgun (WGS) entry which is preliminary data.</text>
</comment>
<accession>A0AAD5UBH0</accession>
<gene>
    <name evidence="2" type="ORF">HK099_004283</name>
</gene>
<sequence length="1007" mass="116313">MALNLIYLFLLLSSKAFQIPVSGLQVLPVESKRTPLCIISSWEEGNLPDYAFNAFESLITSEKYIKLHLFHYKTKNLPPVNKYQKLEMIDIAKIDDGAYAKDGFSEFLTKRICEIFEVNSDKTSEEYRMLKSAITYLQYRPKSAPAMCQLRGMYGRIFEKWINSNVCDSWAWADLDVIFGDLKGWMEGNLLIWDMDVFTLSGTDWDSIYTRGQFTAHNLLRNPEKVNNIWKYCNYFDSISTLSKAFVYSGLCIDEGCYGRAVFDSNLKFGGNDWDSQNIKYAAFLENRLWVAKKCDSNPDCRTTLIKDLAQMKEHRDFISGKIFNKSALEVASTEVINVTRVDIDTTKKGCLWWIADTYKTCAAQGHGIKTPGYQYFIYIENSKMEMILWHYKPLNKKQLILESGEFEYLEESTSVELSKMIREKMVFHFSHWKSKLRHNEINNSKFGSVIIELSKKFRNSILTNAVYLLIILSIVSTYISVFTFTNENDDSNFIKIRNFLSKNNDNKDVGYFKEKKFGNSIDFDIIMKDNLKKHKQKNLKISDNPLHDSNVPVNINIIAEEMFESDKVNRSDNAVTENLLNGNVVNLDKNLDNTDTSIKTNLIPLCLISTWERSKLPNYAELFFNSISRQKLGLVKLFFFHHEIEVGLRENLDNTTYKNLEFIDISDLNTKYKEGGFPNFAADKICSIFGEEIESFNCKRLYAAIQWSQFRGENSPPIVQLRGMYGKIFEEWIGPNKCETWAWTDLDIVFGNLDEFLTKNKEKLSEVDVFTISGTDYTNLYTRGQFTGHNQIKNSELTNNIWRGCEYLNSLENIVQSFLRKGFCMDEGCYGKAVVEKTKSGLKYGIFPFQGNAWDLKGVNYINIIDGNLYTGSSCFTLADCKSMVSNVVLRKNLSKEKHVLLSNSDEVEKITMGISSDIENCSWWIEKKFKSCIKDTNLIPENVKNVTSKWNLIVYDGVVDMHIIDQHDIGINVAEVIFFHIGKWKKSINFEFENNEFELFGPWNT</sequence>
<keyword evidence="1" id="KW-0732">Signal</keyword>
<dbReference type="AlphaFoldDB" id="A0AAD5UBH0"/>
<reference evidence="2" key="1">
    <citation type="submission" date="2020-05" db="EMBL/GenBank/DDBJ databases">
        <title>Phylogenomic resolution of chytrid fungi.</title>
        <authorList>
            <person name="Stajich J.E."/>
            <person name="Amses K."/>
            <person name="Simmons R."/>
            <person name="Seto K."/>
            <person name="Myers J."/>
            <person name="Bonds A."/>
            <person name="Quandt C.A."/>
            <person name="Barry K."/>
            <person name="Liu P."/>
            <person name="Grigoriev I."/>
            <person name="Longcore J.E."/>
            <person name="James T.Y."/>
        </authorList>
    </citation>
    <scope>NUCLEOTIDE SEQUENCE</scope>
    <source>
        <strain evidence="2">JEL0476</strain>
    </source>
</reference>
<dbReference type="Pfam" id="PF20330">
    <property type="entry name" value="DUF6625"/>
    <property type="match status" value="2"/>
</dbReference>